<dbReference type="GO" id="GO:0008013">
    <property type="term" value="F:beta-catenin binding"/>
    <property type="evidence" value="ECO:0007669"/>
    <property type="project" value="TreeGrafter"/>
</dbReference>
<dbReference type="PRINTS" id="PR00205">
    <property type="entry name" value="CADHERIN"/>
</dbReference>
<proteinExistence type="predicted"/>
<dbReference type="SUPFAM" id="SSF49313">
    <property type="entry name" value="Cadherin-like"/>
    <property type="match status" value="2"/>
</dbReference>
<comment type="subcellular location">
    <subcellularLocation>
        <location evidence="1">Membrane</location>
    </subcellularLocation>
</comment>
<sequence>MHTGELTARSLDREQKSRYLLQIQAQDRGTPVMFEDQCNISVIVEDQNDNDPIFEQPKYVTNIPEDIEIGSSVLKVRAIDKDLGHNARIVYSLANETTWLFTIDNKSGLISTV</sequence>
<dbReference type="GO" id="GO:0007156">
    <property type="term" value="P:homophilic cell adhesion via plasma membrane adhesion molecules"/>
    <property type="evidence" value="ECO:0007669"/>
    <property type="project" value="InterPro"/>
</dbReference>
<evidence type="ECO:0000256" key="2">
    <source>
        <dbReference type="ARBA" id="ARBA00022737"/>
    </source>
</evidence>
<dbReference type="Proteomes" id="UP000015102">
    <property type="component" value="Unassembled WGS sequence"/>
</dbReference>
<dbReference type="PANTHER" id="PTHR24027:SF438">
    <property type="entry name" value="CADHERIN 23"/>
    <property type="match status" value="1"/>
</dbReference>
<dbReference type="InterPro" id="IPR020894">
    <property type="entry name" value="Cadherin_CS"/>
</dbReference>
<dbReference type="Pfam" id="PF00028">
    <property type="entry name" value="Cadherin"/>
    <property type="match status" value="1"/>
</dbReference>
<accession>T1GT63</accession>
<dbReference type="InterPro" id="IPR039808">
    <property type="entry name" value="Cadherin"/>
</dbReference>
<reference evidence="8" key="1">
    <citation type="submission" date="2013-02" db="EMBL/GenBank/DDBJ databases">
        <authorList>
            <person name="Hughes D."/>
        </authorList>
    </citation>
    <scope>NUCLEOTIDE SEQUENCE</scope>
    <source>
        <strain>Durham</strain>
        <strain evidence="8">NC isolate 2 -- Noor lab</strain>
    </source>
</reference>
<dbReference type="STRING" id="36166.T1GT63"/>
<evidence type="ECO:0000256" key="1">
    <source>
        <dbReference type="ARBA" id="ARBA00004370"/>
    </source>
</evidence>
<evidence type="ECO:0000313" key="7">
    <source>
        <dbReference type="EnsemblMetazoa" id="MESCA006884-PA"/>
    </source>
</evidence>
<name>T1GT63_MEGSC</name>
<protein>
    <recommendedName>
        <fullName evidence="6">Cadherin domain-containing protein</fullName>
    </recommendedName>
</protein>
<dbReference type="AlphaFoldDB" id="T1GT63"/>
<keyword evidence="2" id="KW-0677">Repeat</keyword>
<evidence type="ECO:0000259" key="6">
    <source>
        <dbReference type="PROSITE" id="PS50268"/>
    </source>
</evidence>
<dbReference type="EMBL" id="CAQQ02110501">
    <property type="status" value="NOT_ANNOTATED_CDS"/>
    <property type="molecule type" value="Genomic_DNA"/>
</dbReference>
<dbReference type="PANTHER" id="PTHR24027">
    <property type="entry name" value="CADHERIN-23"/>
    <property type="match status" value="1"/>
</dbReference>
<evidence type="ECO:0000256" key="4">
    <source>
        <dbReference type="ARBA" id="ARBA00023136"/>
    </source>
</evidence>
<dbReference type="HOGENOM" id="CLU_145800_0_0_1"/>
<dbReference type="OMA" id="HNARIVY"/>
<dbReference type="PROSITE" id="PS50268">
    <property type="entry name" value="CADHERIN_2"/>
    <property type="match status" value="2"/>
</dbReference>
<feature type="domain" description="Cadherin" evidence="6">
    <location>
        <begin position="55"/>
        <end position="112"/>
    </location>
</feature>
<dbReference type="GO" id="GO:0016477">
    <property type="term" value="P:cell migration"/>
    <property type="evidence" value="ECO:0007669"/>
    <property type="project" value="TreeGrafter"/>
</dbReference>
<evidence type="ECO:0000313" key="8">
    <source>
        <dbReference type="Proteomes" id="UP000015102"/>
    </source>
</evidence>
<reference evidence="7" key="2">
    <citation type="submission" date="2015-06" db="UniProtKB">
        <authorList>
            <consortium name="EnsemblMetazoa"/>
        </authorList>
    </citation>
    <scope>IDENTIFICATION</scope>
</reference>
<keyword evidence="8" id="KW-1185">Reference proteome</keyword>
<dbReference type="InterPro" id="IPR015919">
    <property type="entry name" value="Cadherin-like_sf"/>
</dbReference>
<dbReference type="PROSITE" id="PS00232">
    <property type="entry name" value="CADHERIN_1"/>
    <property type="match status" value="1"/>
</dbReference>
<dbReference type="GO" id="GO:0005509">
    <property type="term" value="F:calcium ion binding"/>
    <property type="evidence" value="ECO:0007669"/>
    <property type="project" value="UniProtKB-UniRule"/>
</dbReference>
<dbReference type="EnsemblMetazoa" id="MESCA006884-RA">
    <property type="protein sequence ID" value="MESCA006884-PA"/>
    <property type="gene ID" value="MESCA006884"/>
</dbReference>
<keyword evidence="3 5" id="KW-0106">Calcium</keyword>
<organism evidence="7 8">
    <name type="scientific">Megaselia scalaris</name>
    <name type="common">Humpbacked fly</name>
    <name type="synonym">Phora scalaris</name>
    <dbReference type="NCBI Taxonomy" id="36166"/>
    <lineage>
        <taxon>Eukaryota</taxon>
        <taxon>Metazoa</taxon>
        <taxon>Ecdysozoa</taxon>
        <taxon>Arthropoda</taxon>
        <taxon>Hexapoda</taxon>
        <taxon>Insecta</taxon>
        <taxon>Pterygota</taxon>
        <taxon>Neoptera</taxon>
        <taxon>Endopterygota</taxon>
        <taxon>Diptera</taxon>
        <taxon>Brachycera</taxon>
        <taxon>Muscomorpha</taxon>
        <taxon>Platypezoidea</taxon>
        <taxon>Phoridae</taxon>
        <taxon>Megaseliini</taxon>
        <taxon>Megaselia</taxon>
    </lineage>
</organism>
<evidence type="ECO:0000256" key="5">
    <source>
        <dbReference type="PROSITE-ProRule" id="PRU00043"/>
    </source>
</evidence>
<feature type="domain" description="Cadherin" evidence="6">
    <location>
        <begin position="7"/>
        <end position="54"/>
    </location>
</feature>
<keyword evidence="4" id="KW-0472">Membrane</keyword>
<dbReference type="GO" id="GO:0045296">
    <property type="term" value="F:cadherin binding"/>
    <property type="evidence" value="ECO:0007669"/>
    <property type="project" value="TreeGrafter"/>
</dbReference>
<dbReference type="InterPro" id="IPR002126">
    <property type="entry name" value="Cadherin-like_dom"/>
</dbReference>
<evidence type="ECO:0000256" key="3">
    <source>
        <dbReference type="ARBA" id="ARBA00022837"/>
    </source>
</evidence>
<dbReference type="GO" id="GO:0016342">
    <property type="term" value="C:catenin complex"/>
    <property type="evidence" value="ECO:0007669"/>
    <property type="project" value="TreeGrafter"/>
</dbReference>
<dbReference type="Gene3D" id="2.60.40.60">
    <property type="entry name" value="Cadherins"/>
    <property type="match status" value="2"/>
</dbReference>
<dbReference type="CDD" id="cd11304">
    <property type="entry name" value="Cadherin_repeat"/>
    <property type="match status" value="2"/>
</dbReference>